<dbReference type="InterPro" id="IPR016159">
    <property type="entry name" value="Cullin_repeat-like_dom_sf"/>
</dbReference>
<sequence>MSIQHKEKQLQEIKKRIEDMIQDCIKIQNFKINVFLKFDSDLRKQVNSSPLAKQLCKQIILLMLTCLREAYDKKFKKLPDLEEFFVNYDEYEKTAKYLNLACYHICQTLSQKEKFSFSEIALCKYIKDNIQHIQETIFKNLLNHLEQIYKKQEYEYVHKRQESEILSRKIEHNNSIDQFKTYIQRLLQFSQNKLLLQKRDINVFDDFCQMLLFKFIEDQYQQKYQRWSQVYSVKDYLTLVEREQKLNQELFISLIEYETFEGHQNNILRIIYEKLLISYKGVILRDERGLQGLLKEFLQSYDYNDKKSAKEEIILILRVYSKFQDKENYFNDFKYHFQSFVRRTIDEQYKEETLHHELEKQKQKYKSLVKILCDIYDKFNDLILQCFRKSTDFRGRYDLEMIVNSELNLFFISLEQSIQLTLQLCDYVHELIMQMAKTDDLQQREENYDEIRKVQNCLLPFVKDYEYYLLISYYRLASRLLGYLLFFDKNYVINHLETERQILDNMRRFCGNKKLKKFYKMIDETSEIASKTQIATFDGVPLEIIQINKKKWPIHYGNDQNVFKRFDNQKADYLKMQNQQHNIIFSDTLSYVEIYWNEVNKKLLINCVQAAILLLYDKNEDPKSLNQISDSINLEKGQVKFQLDRMVKQKILWNDEQFFYLNNSQIEQEIKQEWIIMEHNIYENERYINEIKPVVDKTQDFKYQLDAYIMKVLKAEQRVFHKTLLEKVQQHFYPTLVTNEQIKISIEFLSKYQYISRDPKDQSAYLYE</sequence>
<dbReference type="GO" id="GO:0006511">
    <property type="term" value="P:ubiquitin-dependent protein catabolic process"/>
    <property type="evidence" value="ECO:0007669"/>
    <property type="project" value="InterPro"/>
</dbReference>
<dbReference type="SUPFAM" id="SSF75632">
    <property type="entry name" value="Cullin homology domain"/>
    <property type="match status" value="1"/>
</dbReference>
<dbReference type="InterPro" id="IPR036388">
    <property type="entry name" value="WH-like_DNA-bd_sf"/>
</dbReference>
<dbReference type="InterPro" id="IPR016158">
    <property type="entry name" value="Cullin_homology"/>
</dbReference>
<dbReference type="eggNOG" id="KOG2166">
    <property type="taxonomic scope" value="Eukaryota"/>
</dbReference>
<dbReference type="EMBL" id="CT868011">
    <property type="protein sequence ID" value="CAK61070.1"/>
    <property type="molecule type" value="Genomic_DNA"/>
</dbReference>
<comment type="similarity">
    <text evidence="1">Belongs to the cullin family.</text>
</comment>
<dbReference type="InParanoid" id="A0BRA3"/>
<organism evidence="3 4">
    <name type="scientific">Paramecium tetraurelia</name>
    <dbReference type="NCBI Taxonomy" id="5888"/>
    <lineage>
        <taxon>Eukaryota</taxon>
        <taxon>Sar</taxon>
        <taxon>Alveolata</taxon>
        <taxon>Ciliophora</taxon>
        <taxon>Intramacronucleata</taxon>
        <taxon>Oligohymenophorea</taxon>
        <taxon>Peniculida</taxon>
        <taxon>Parameciidae</taxon>
        <taxon>Paramecium</taxon>
    </lineage>
</organism>
<accession>A0BRA3</accession>
<dbReference type="InterPro" id="IPR045093">
    <property type="entry name" value="Cullin"/>
</dbReference>
<dbReference type="PROSITE" id="PS50069">
    <property type="entry name" value="CULLIN_2"/>
    <property type="match status" value="1"/>
</dbReference>
<dbReference type="GeneID" id="5014252"/>
<feature type="domain" description="Cullin family profile" evidence="2">
    <location>
        <begin position="419"/>
        <end position="647"/>
    </location>
</feature>
<name>A0BRA3_PARTE</name>
<dbReference type="RefSeq" id="XP_001428468.1">
    <property type="nucleotide sequence ID" value="XM_001428431.1"/>
</dbReference>
<dbReference type="InterPro" id="IPR036317">
    <property type="entry name" value="Cullin_homology_sf"/>
</dbReference>
<dbReference type="OrthoDB" id="27073at2759"/>
<dbReference type="KEGG" id="ptm:GSPATT00031301001"/>
<dbReference type="SUPFAM" id="SSF46785">
    <property type="entry name" value="Winged helix' DNA-binding domain"/>
    <property type="match status" value="1"/>
</dbReference>
<dbReference type="PANTHER" id="PTHR11932">
    <property type="entry name" value="CULLIN"/>
    <property type="match status" value="1"/>
</dbReference>
<dbReference type="InterPro" id="IPR019559">
    <property type="entry name" value="Cullin_neddylation_domain"/>
</dbReference>
<evidence type="ECO:0000256" key="1">
    <source>
        <dbReference type="PROSITE-ProRule" id="PRU00330"/>
    </source>
</evidence>
<dbReference type="SUPFAM" id="SSF74788">
    <property type="entry name" value="Cullin repeat-like"/>
    <property type="match status" value="1"/>
</dbReference>
<dbReference type="Gene3D" id="1.10.10.10">
    <property type="entry name" value="Winged helix-like DNA-binding domain superfamily/Winged helix DNA-binding domain"/>
    <property type="match status" value="1"/>
</dbReference>
<dbReference type="HOGENOM" id="CLU_363882_0_0_1"/>
<dbReference type="Pfam" id="PF10557">
    <property type="entry name" value="Cullin_Nedd8"/>
    <property type="match status" value="1"/>
</dbReference>
<dbReference type="SMART" id="SM00884">
    <property type="entry name" value="Cullin_Nedd8"/>
    <property type="match status" value="1"/>
</dbReference>
<dbReference type="Proteomes" id="UP000000600">
    <property type="component" value="Unassembled WGS sequence"/>
</dbReference>
<dbReference type="AlphaFoldDB" id="A0BRA3"/>
<reference evidence="3 4" key="1">
    <citation type="journal article" date="2006" name="Nature">
        <title>Global trends of whole-genome duplications revealed by the ciliate Paramecium tetraurelia.</title>
        <authorList>
            <consortium name="Genoscope"/>
            <person name="Aury J.-M."/>
            <person name="Jaillon O."/>
            <person name="Duret L."/>
            <person name="Noel B."/>
            <person name="Jubin C."/>
            <person name="Porcel B.M."/>
            <person name="Segurens B."/>
            <person name="Daubin V."/>
            <person name="Anthouard V."/>
            <person name="Aiach N."/>
            <person name="Arnaiz O."/>
            <person name="Billaut A."/>
            <person name="Beisson J."/>
            <person name="Blanc I."/>
            <person name="Bouhouche K."/>
            <person name="Camara F."/>
            <person name="Duharcourt S."/>
            <person name="Guigo R."/>
            <person name="Gogendeau D."/>
            <person name="Katinka M."/>
            <person name="Keller A.-M."/>
            <person name="Kissmehl R."/>
            <person name="Klotz C."/>
            <person name="Koll F."/>
            <person name="Le Moue A."/>
            <person name="Lepere C."/>
            <person name="Malinsky S."/>
            <person name="Nowacki M."/>
            <person name="Nowak J.K."/>
            <person name="Plattner H."/>
            <person name="Poulain J."/>
            <person name="Ruiz F."/>
            <person name="Serrano V."/>
            <person name="Zagulski M."/>
            <person name="Dessen P."/>
            <person name="Betermier M."/>
            <person name="Weissenbach J."/>
            <person name="Scarpelli C."/>
            <person name="Schachter V."/>
            <person name="Sperling L."/>
            <person name="Meyer E."/>
            <person name="Cohen J."/>
            <person name="Wincker P."/>
        </authorList>
    </citation>
    <scope>NUCLEOTIDE SEQUENCE [LARGE SCALE GENOMIC DNA]</scope>
    <source>
        <strain evidence="3 4">Stock d4-2</strain>
    </source>
</reference>
<proteinExistence type="inferred from homology"/>
<dbReference type="GO" id="GO:0016567">
    <property type="term" value="P:protein ubiquitination"/>
    <property type="evidence" value="ECO:0000318"/>
    <property type="project" value="GO_Central"/>
</dbReference>
<evidence type="ECO:0000313" key="4">
    <source>
        <dbReference type="Proteomes" id="UP000000600"/>
    </source>
</evidence>
<keyword evidence="4" id="KW-1185">Reference proteome</keyword>
<evidence type="ECO:0000259" key="2">
    <source>
        <dbReference type="PROSITE" id="PS50069"/>
    </source>
</evidence>
<dbReference type="GO" id="GO:0031461">
    <property type="term" value="C:cullin-RING ubiquitin ligase complex"/>
    <property type="evidence" value="ECO:0000318"/>
    <property type="project" value="GO_Central"/>
</dbReference>
<dbReference type="GO" id="GO:0031625">
    <property type="term" value="F:ubiquitin protein ligase binding"/>
    <property type="evidence" value="ECO:0000318"/>
    <property type="project" value="GO_Central"/>
</dbReference>
<dbReference type="InterPro" id="IPR036390">
    <property type="entry name" value="WH_DNA-bd_sf"/>
</dbReference>
<gene>
    <name evidence="3" type="ORF">GSPATT00031301001</name>
</gene>
<evidence type="ECO:0000313" key="3">
    <source>
        <dbReference type="EMBL" id="CAK61070.1"/>
    </source>
</evidence>
<protein>
    <recommendedName>
        <fullName evidence="2">Cullin family profile domain-containing protein</fullName>
    </recommendedName>
</protein>
<dbReference type="STRING" id="5888.A0BRA3"/>